<dbReference type="GO" id="GO:0016791">
    <property type="term" value="F:phosphatase activity"/>
    <property type="evidence" value="ECO:0007669"/>
    <property type="project" value="TreeGrafter"/>
</dbReference>
<dbReference type="InterPro" id="IPR050275">
    <property type="entry name" value="PGM_Phosphatase"/>
</dbReference>
<reference evidence="2" key="1">
    <citation type="submission" date="2016-10" db="EMBL/GenBank/DDBJ databases">
        <authorList>
            <person name="Varghese N."/>
            <person name="Submissions S."/>
        </authorList>
    </citation>
    <scope>NUCLEOTIDE SEQUENCE [LARGE SCALE GENOMIC DNA]</scope>
    <source>
        <strain evidence="2">CGMCC 4.3568</strain>
    </source>
</reference>
<dbReference type="SUPFAM" id="SSF53254">
    <property type="entry name" value="Phosphoglycerate mutase-like"/>
    <property type="match status" value="1"/>
</dbReference>
<dbReference type="InterPro" id="IPR029033">
    <property type="entry name" value="His_PPase_superfam"/>
</dbReference>
<dbReference type="SMART" id="SM00855">
    <property type="entry name" value="PGAM"/>
    <property type="match status" value="1"/>
</dbReference>
<name>A0A1I0WA68_9PSEU</name>
<dbReference type="InterPro" id="IPR013078">
    <property type="entry name" value="His_Pase_superF_clade-1"/>
</dbReference>
<dbReference type="RefSeq" id="WP_091669420.1">
    <property type="nucleotide sequence ID" value="NZ_FOKG01000001.1"/>
</dbReference>
<evidence type="ECO:0000313" key="1">
    <source>
        <dbReference type="EMBL" id="SFA84796.1"/>
    </source>
</evidence>
<dbReference type="Pfam" id="PF00300">
    <property type="entry name" value="His_Phos_1"/>
    <property type="match status" value="1"/>
</dbReference>
<dbReference type="Gene3D" id="3.40.50.1240">
    <property type="entry name" value="Phosphoglycerate mutase-like"/>
    <property type="match status" value="1"/>
</dbReference>
<keyword evidence="2" id="KW-1185">Reference proteome</keyword>
<dbReference type="EMBL" id="FOKG01000001">
    <property type="protein sequence ID" value="SFA84796.1"/>
    <property type="molecule type" value="Genomic_DNA"/>
</dbReference>
<dbReference type="CDD" id="cd07067">
    <property type="entry name" value="HP_PGM_like"/>
    <property type="match status" value="1"/>
</dbReference>
<sequence>MRLLLIRHAQSTANILGALSTRVPGPPLTDLGHEQAEALAERLREERVAAVYASQALRAQQTAAPLADVHSLEVQVIEGVQEVFVGDLEDRTDDHAIKTYVNTVAPWLRGDLSVSMPGGESGEQVRSRYLGAIHELRAKHVDLDPDGAVAVVSHGGAIRLGAEWLSDNVRPEVADRGLLPNTSIVELEARRDGGWTCLTWADLRL</sequence>
<proteinExistence type="predicted"/>
<dbReference type="OrthoDB" id="9793115at2"/>
<accession>A0A1I0WA68</accession>
<organism evidence="1 2">
    <name type="scientific">Amycolatopsis marina</name>
    <dbReference type="NCBI Taxonomy" id="490629"/>
    <lineage>
        <taxon>Bacteria</taxon>
        <taxon>Bacillati</taxon>
        <taxon>Actinomycetota</taxon>
        <taxon>Actinomycetes</taxon>
        <taxon>Pseudonocardiales</taxon>
        <taxon>Pseudonocardiaceae</taxon>
        <taxon>Amycolatopsis</taxon>
    </lineage>
</organism>
<dbReference type="PANTHER" id="PTHR48100">
    <property type="entry name" value="BROAD-SPECIFICITY PHOSPHATASE YOR283W-RELATED"/>
    <property type="match status" value="1"/>
</dbReference>
<dbReference type="PANTHER" id="PTHR48100:SF58">
    <property type="entry name" value="PE-PGRS FAMILY PROTEIN PE_PGRS11"/>
    <property type="match status" value="1"/>
</dbReference>
<dbReference type="Proteomes" id="UP000243799">
    <property type="component" value="Unassembled WGS sequence"/>
</dbReference>
<protein>
    <submittedName>
        <fullName evidence="1">Probable phosphoglycerate mutase</fullName>
    </submittedName>
</protein>
<dbReference type="GO" id="GO:0005737">
    <property type="term" value="C:cytoplasm"/>
    <property type="evidence" value="ECO:0007669"/>
    <property type="project" value="TreeGrafter"/>
</dbReference>
<dbReference type="AlphaFoldDB" id="A0A1I0WA68"/>
<gene>
    <name evidence="1" type="ORF">SAMN05216266_101821</name>
</gene>
<evidence type="ECO:0000313" key="2">
    <source>
        <dbReference type="Proteomes" id="UP000243799"/>
    </source>
</evidence>
<dbReference type="STRING" id="490629.SAMN05216266_101821"/>